<sequence length="379" mass="40652">MKLPILTTALTAAAATAEKTCTTTNIPVPITTRNGVFDKLPTPQSNFDAATFTLGALRQGANGTEEALTGYSTIQKTYHISVQYCKPAGPDSGSSPVVQILTHGIGFDKTYWDFPFDNYNYSYVDNAVAHGYHTLAYDRLGLGLSSHGDPKDEIQAFIEVAALAQLTEMVRKGSIPSQGEQKPEKVVHVGHSFGSGLSYALSATFPELSDGIILTGFALNSSFQGYFLAGGNFQQAHLSTMKCRETYAPGYLVPSDISANQVLFFAPPYFDPKMLEFAEENKQPVAVGELLTMNSSPTQSAFAGPVLIITGDQDIPFCGGDCSNTGGVAKSIPEMARKAFPKANKFEAYVQPNTGHGLNMHYNATAAYDYIAAFLKGSL</sequence>
<accession>A0A1L9PSC1</accession>
<keyword evidence="2" id="KW-0732">Signal</keyword>
<name>A0A1L9PSC1_ASPVE</name>
<dbReference type="RefSeq" id="XP_040670202.1">
    <property type="nucleotide sequence ID" value="XM_040807219.1"/>
</dbReference>
<evidence type="ECO:0000313" key="5">
    <source>
        <dbReference type="Proteomes" id="UP000184073"/>
    </source>
</evidence>
<dbReference type="AlphaFoldDB" id="A0A1L9PSC1"/>
<organism evidence="4 5">
    <name type="scientific">Aspergillus versicolor CBS 583.65</name>
    <dbReference type="NCBI Taxonomy" id="1036611"/>
    <lineage>
        <taxon>Eukaryota</taxon>
        <taxon>Fungi</taxon>
        <taxon>Dikarya</taxon>
        <taxon>Ascomycota</taxon>
        <taxon>Pezizomycotina</taxon>
        <taxon>Eurotiomycetes</taxon>
        <taxon>Eurotiomycetidae</taxon>
        <taxon>Eurotiales</taxon>
        <taxon>Aspergillaceae</taxon>
        <taxon>Aspergillus</taxon>
        <taxon>Aspergillus subgen. Nidulantes</taxon>
    </lineage>
</organism>
<evidence type="ECO:0000259" key="3">
    <source>
        <dbReference type="Pfam" id="PF12697"/>
    </source>
</evidence>
<feature type="domain" description="AB hydrolase-1" evidence="3">
    <location>
        <begin position="100"/>
        <end position="363"/>
    </location>
</feature>
<dbReference type="PANTHER" id="PTHR43798">
    <property type="entry name" value="MONOACYLGLYCEROL LIPASE"/>
    <property type="match status" value="1"/>
</dbReference>
<dbReference type="GeneID" id="63722730"/>
<feature type="signal peptide" evidence="2">
    <location>
        <begin position="1"/>
        <end position="17"/>
    </location>
</feature>
<dbReference type="Gene3D" id="3.40.50.1820">
    <property type="entry name" value="alpha/beta hydrolase"/>
    <property type="match status" value="1"/>
</dbReference>
<dbReference type="InterPro" id="IPR029058">
    <property type="entry name" value="AB_hydrolase_fold"/>
</dbReference>
<evidence type="ECO:0000256" key="2">
    <source>
        <dbReference type="SAM" id="SignalP"/>
    </source>
</evidence>
<gene>
    <name evidence="4" type="ORF">ASPVEDRAFT_135496</name>
</gene>
<dbReference type="OrthoDB" id="190201at2759"/>
<dbReference type="SUPFAM" id="SSF53474">
    <property type="entry name" value="alpha/beta-Hydrolases"/>
    <property type="match status" value="1"/>
</dbReference>
<dbReference type="Pfam" id="PF12697">
    <property type="entry name" value="Abhydrolase_6"/>
    <property type="match status" value="1"/>
</dbReference>
<feature type="chain" id="PRO_5012386067" description="AB hydrolase-1 domain-containing protein" evidence="2">
    <location>
        <begin position="18"/>
        <end position="379"/>
    </location>
</feature>
<dbReference type="GO" id="GO:0016787">
    <property type="term" value="F:hydrolase activity"/>
    <property type="evidence" value="ECO:0007669"/>
    <property type="project" value="UniProtKB-KW"/>
</dbReference>
<dbReference type="InterPro" id="IPR000073">
    <property type="entry name" value="AB_hydrolase_1"/>
</dbReference>
<dbReference type="VEuPathDB" id="FungiDB:ASPVEDRAFT_135496"/>
<proteinExistence type="predicted"/>
<evidence type="ECO:0000313" key="4">
    <source>
        <dbReference type="EMBL" id="OJJ04440.1"/>
    </source>
</evidence>
<dbReference type="InterPro" id="IPR050266">
    <property type="entry name" value="AB_hydrolase_sf"/>
</dbReference>
<evidence type="ECO:0000256" key="1">
    <source>
        <dbReference type="ARBA" id="ARBA00022801"/>
    </source>
</evidence>
<dbReference type="Proteomes" id="UP000184073">
    <property type="component" value="Unassembled WGS sequence"/>
</dbReference>
<dbReference type="EMBL" id="KV878131">
    <property type="protein sequence ID" value="OJJ04440.1"/>
    <property type="molecule type" value="Genomic_DNA"/>
</dbReference>
<protein>
    <recommendedName>
        <fullName evidence="3">AB hydrolase-1 domain-containing protein</fullName>
    </recommendedName>
</protein>
<dbReference type="STRING" id="1036611.A0A1L9PSC1"/>
<keyword evidence="1" id="KW-0378">Hydrolase</keyword>
<dbReference type="GO" id="GO:0016020">
    <property type="term" value="C:membrane"/>
    <property type="evidence" value="ECO:0007669"/>
    <property type="project" value="TreeGrafter"/>
</dbReference>
<reference evidence="5" key="1">
    <citation type="journal article" date="2017" name="Genome Biol.">
        <title>Comparative genomics reveals high biological diversity and specific adaptations in the industrially and medically important fungal genus Aspergillus.</title>
        <authorList>
            <person name="de Vries R.P."/>
            <person name="Riley R."/>
            <person name="Wiebenga A."/>
            <person name="Aguilar-Osorio G."/>
            <person name="Amillis S."/>
            <person name="Uchima C.A."/>
            <person name="Anderluh G."/>
            <person name="Asadollahi M."/>
            <person name="Askin M."/>
            <person name="Barry K."/>
            <person name="Battaglia E."/>
            <person name="Bayram O."/>
            <person name="Benocci T."/>
            <person name="Braus-Stromeyer S.A."/>
            <person name="Caldana C."/>
            <person name="Canovas D."/>
            <person name="Cerqueira G.C."/>
            <person name="Chen F."/>
            <person name="Chen W."/>
            <person name="Choi C."/>
            <person name="Clum A."/>
            <person name="Dos Santos R.A."/>
            <person name="Damasio A.R."/>
            <person name="Diallinas G."/>
            <person name="Emri T."/>
            <person name="Fekete E."/>
            <person name="Flipphi M."/>
            <person name="Freyberg S."/>
            <person name="Gallo A."/>
            <person name="Gournas C."/>
            <person name="Habgood R."/>
            <person name="Hainaut M."/>
            <person name="Harispe M.L."/>
            <person name="Henrissat B."/>
            <person name="Hilden K.S."/>
            <person name="Hope R."/>
            <person name="Hossain A."/>
            <person name="Karabika E."/>
            <person name="Karaffa L."/>
            <person name="Karanyi Z."/>
            <person name="Krasevec N."/>
            <person name="Kuo A."/>
            <person name="Kusch H."/>
            <person name="LaButti K."/>
            <person name="Lagendijk E.L."/>
            <person name="Lapidus A."/>
            <person name="Levasseur A."/>
            <person name="Lindquist E."/>
            <person name="Lipzen A."/>
            <person name="Logrieco A.F."/>
            <person name="MacCabe A."/>
            <person name="Maekelae M.R."/>
            <person name="Malavazi I."/>
            <person name="Melin P."/>
            <person name="Meyer V."/>
            <person name="Mielnichuk N."/>
            <person name="Miskei M."/>
            <person name="Molnar A.P."/>
            <person name="Mule G."/>
            <person name="Ngan C.Y."/>
            <person name="Orejas M."/>
            <person name="Orosz E."/>
            <person name="Ouedraogo J.P."/>
            <person name="Overkamp K.M."/>
            <person name="Park H.-S."/>
            <person name="Perrone G."/>
            <person name="Piumi F."/>
            <person name="Punt P.J."/>
            <person name="Ram A.F."/>
            <person name="Ramon A."/>
            <person name="Rauscher S."/>
            <person name="Record E."/>
            <person name="Riano-Pachon D.M."/>
            <person name="Robert V."/>
            <person name="Roehrig J."/>
            <person name="Ruller R."/>
            <person name="Salamov A."/>
            <person name="Salih N.S."/>
            <person name="Samson R.A."/>
            <person name="Sandor E."/>
            <person name="Sanguinetti M."/>
            <person name="Schuetze T."/>
            <person name="Sepcic K."/>
            <person name="Shelest E."/>
            <person name="Sherlock G."/>
            <person name="Sophianopoulou V."/>
            <person name="Squina F.M."/>
            <person name="Sun H."/>
            <person name="Susca A."/>
            <person name="Todd R.B."/>
            <person name="Tsang A."/>
            <person name="Unkles S.E."/>
            <person name="van de Wiele N."/>
            <person name="van Rossen-Uffink D."/>
            <person name="Oliveira J.V."/>
            <person name="Vesth T.C."/>
            <person name="Visser J."/>
            <person name="Yu J.-H."/>
            <person name="Zhou M."/>
            <person name="Andersen M.R."/>
            <person name="Archer D.B."/>
            <person name="Baker S.E."/>
            <person name="Benoit I."/>
            <person name="Brakhage A.A."/>
            <person name="Braus G.H."/>
            <person name="Fischer R."/>
            <person name="Frisvad J.C."/>
            <person name="Goldman G.H."/>
            <person name="Houbraken J."/>
            <person name="Oakley B."/>
            <person name="Pocsi I."/>
            <person name="Scazzocchio C."/>
            <person name="Seiboth B."/>
            <person name="vanKuyk P.A."/>
            <person name="Wortman J."/>
            <person name="Dyer P.S."/>
            <person name="Grigoriev I.V."/>
        </authorList>
    </citation>
    <scope>NUCLEOTIDE SEQUENCE [LARGE SCALE GENOMIC DNA]</scope>
    <source>
        <strain evidence="5">CBS 583.65</strain>
    </source>
</reference>
<dbReference type="PANTHER" id="PTHR43798:SF31">
    <property type="entry name" value="AB HYDROLASE SUPERFAMILY PROTEIN YCLE"/>
    <property type="match status" value="1"/>
</dbReference>
<keyword evidence="5" id="KW-1185">Reference proteome</keyword>